<keyword evidence="2" id="KW-1185">Reference proteome</keyword>
<dbReference type="EMBL" id="PKMF04000009">
    <property type="protein sequence ID" value="KAK7859915.1"/>
    <property type="molecule type" value="Genomic_DNA"/>
</dbReference>
<gene>
    <name evidence="1" type="ORF">CFP56_000386</name>
</gene>
<proteinExistence type="predicted"/>
<accession>A0AAW0M8F8</accession>
<sequence length="102" mass="11590">MEQDNKAQGLDGGGRVVKNKREGEAVSMTFIGKSSGQIPSRHIGFFNQKNTLPTISTNIIAGWSMARFDQIVERYNYVNCNYRTNRGESSLEKKDEEKMKQQ</sequence>
<reference evidence="1 2" key="1">
    <citation type="journal article" date="2018" name="Sci. Data">
        <title>The draft genome sequence of cork oak.</title>
        <authorList>
            <person name="Ramos A.M."/>
            <person name="Usie A."/>
            <person name="Barbosa P."/>
            <person name="Barros P.M."/>
            <person name="Capote T."/>
            <person name="Chaves I."/>
            <person name="Simoes F."/>
            <person name="Abreu I."/>
            <person name="Carrasquinho I."/>
            <person name="Faro C."/>
            <person name="Guimaraes J.B."/>
            <person name="Mendonca D."/>
            <person name="Nobrega F."/>
            <person name="Rodrigues L."/>
            <person name="Saibo N.J.M."/>
            <person name="Varela M.C."/>
            <person name="Egas C."/>
            <person name="Matos J."/>
            <person name="Miguel C.M."/>
            <person name="Oliveira M.M."/>
            <person name="Ricardo C.P."/>
            <person name="Goncalves S."/>
        </authorList>
    </citation>
    <scope>NUCLEOTIDE SEQUENCE [LARGE SCALE GENOMIC DNA]</scope>
    <source>
        <strain evidence="2">cv. HL8</strain>
    </source>
</reference>
<dbReference type="AlphaFoldDB" id="A0AAW0M8F8"/>
<evidence type="ECO:0000313" key="1">
    <source>
        <dbReference type="EMBL" id="KAK7859915.1"/>
    </source>
</evidence>
<protein>
    <submittedName>
        <fullName evidence="1">Uncharacterized protein</fullName>
    </submittedName>
</protein>
<comment type="caution">
    <text evidence="1">The sequence shown here is derived from an EMBL/GenBank/DDBJ whole genome shotgun (WGS) entry which is preliminary data.</text>
</comment>
<dbReference type="Gramene" id="rna-CFP56_27093-2">
    <property type="protein sequence ID" value="cds-POE95032.1"/>
    <property type="gene ID" value="gene-CFP56_27093"/>
</dbReference>
<evidence type="ECO:0000313" key="2">
    <source>
        <dbReference type="Proteomes" id="UP000237347"/>
    </source>
</evidence>
<organism evidence="1 2">
    <name type="scientific">Quercus suber</name>
    <name type="common">Cork oak</name>
    <dbReference type="NCBI Taxonomy" id="58331"/>
    <lineage>
        <taxon>Eukaryota</taxon>
        <taxon>Viridiplantae</taxon>
        <taxon>Streptophyta</taxon>
        <taxon>Embryophyta</taxon>
        <taxon>Tracheophyta</taxon>
        <taxon>Spermatophyta</taxon>
        <taxon>Magnoliopsida</taxon>
        <taxon>eudicotyledons</taxon>
        <taxon>Gunneridae</taxon>
        <taxon>Pentapetalae</taxon>
        <taxon>rosids</taxon>
        <taxon>fabids</taxon>
        <taxon>Fagales</taxon>
        <taxon>Fagaceae</taxon>
        <taxon>Quercus</taxon>
    </lineage>
</organism>
<dbReference type="Proteomes" id="UP000237347">
    <property type="component" value="Unassembled WGS sequence"/>
</dbReference>
<name>A0AAW0M8F8_QUESU</name>